<evidence type="ECO:0000256" key="1">
    <source>
        <dbReference type="SAM" id="Phobius"/>
    </source>
</evidence>
<proteinExistence type="predicted"/>
<keyword evidence="1" id="KW-0812">Transmembrane</keyword>
<reference evidence="3" key="1">
    <citation type="submission" date="2017-03" db="EMBL/GenBank/DDBJ databases">
        <title>Phytopthora megakarya and P. palmivora, two closely related causual agents of cacao black pod achieved similar genome size and gene model numbers by different mechanisms.</title>
        <authorList>
            <person name="Ali S."/>
            <person name="Shao J."/>
            <person name="Larry D.J."/>
            <person name="Kronmiller B."/>
            <person name="Shen D."/>
            <person name="Strem M.D."/>
            <person name="Melnick R.L."/>
            <person name="Guiltinan M.J."/>
            <person name="Tyler B.M."/>
            <person name="Meinhardt L.W."/>
            <person name="Bailey B.A."/>
        </authorList>
    </citation>
    <scope>NUCLEOTIDE SEQUENCE [LARGE SCALE GENOMIC DNA]</scope>
    <source>
        <strain evidence="3">zdho120</strain>
    </source>
</reference>
<sequence>SAIAYLFTQTETLRSHDFDSLMKCFELFGHLFLLVCWNLMCRVKSAENIRHAHLAWREDSTIIYFAHMKNDQDGNRPRDPRSVYANPIIPEICPVLGFGIYFAVLGFWQDGKLLLLLDRCSNKLKTGFRPNKFQQGKNT</sequence>
<name>A0A225UI32_9STRA</name>
<gene>
    <name evidence="2" type="ORF">PHMEG_00038264</name>
</gene>
<feature type="transmembrane region" description="Helical" evidence="1">
    <location>
        <begin position="88"/>
        <end position="108"/>
    </location>
</feature>
<accession>A0A225UI32</accession>
<evidence type="ECO:0000313" key="2">
    <source>
        <dbReference type="EMBL" id="OWY92648.1"/>
    </source>
</evidence>
<protein>
    <submittedName>
        <fullName evidence="2">Uncharacterized protein</fullName>
    </submittedName>
</protein>
<organism evidence="2 3">
    <name type="scientific">Phytophthora megakarya</name>
    <dbReference type="NCBI Taxonomy" id="4795"/>
    <lineage>
        <taxon>Eukaryota</taxon>
        <taxon>Sar</taxon>
        <taxon>Stramenopiles</taxon>
        <taxon>Oomycota</taxon>
        <taxon>Peronosporomycetes</taxon>
        <taxon>Peronosporales</taxon>
        <taxon>Peronosporaceae</taxon>
        <taxon>Phytophthora</taxon>
    </lineage>
</organism>
<dbReference type="Proteomes" id="UP000198211">
    <property type="component" value="Unassembled WGS sequence"/>
</dbReference>
<feature type="non-terminal residue" evidence="2">
    <location>
        <position position="1"/>
    </location>
</feature>
<dbReference type="OrthoDB" id="119991at2759"/>
<keyword evidence="1" id="KW-1133">Transmembrane helix</keyword>
<dbReference type="EMBL" id="NBNE01017630">
    <property type="protein sequence ID" value="OWY92648.1"/>
    <property type="molecule type" value="Genomic_DNA"/>
</dbReference>
<comment type="caution">
    <text evidence="2">The sequence shown here is derived from an EMBL/GenBank/DDBJ whole genome shotgun (WGS) entry which is preliminary data.</text>
</comment>
<evidence type="ECO:0000313" key="3">
    <source>
        <dbReference type="Proteomes" id="UP000198211"/>
    </source>
</evidence>
<keyword evidence="1" id="KW-0472">Membrane</keyword>
<dbReference type="AlphaFoldDB" id="A0A225UI32"/>
<keyword evidence="3" id="KW-1185">Reference proteome</keyword>